<dbReference type="RefSeq" id="WP_264322651.1">
    <property type="nucleotide sequence ID" value="NZ_JADEXN010000367.1"/>
</dbReference>
<evidence type="ECO:0000313" key="2">
    <source>
        <dbReference type="Proteomes" id="UP000621799"/>
    </source>
</evidence>
<comment type="caution">
    <text evidence="1">The sequence shown here is derived from an EMBL/GenBank/DDBJ whole genome shotgun (WGS) entry which is preliminary data.</text>
</comment>
<protein>
    <submittedName>
        <fullName evidence="1">Uncharacterized protein</fullName>
    </submittedName>
</protein>
<sequence>MHFLPQGSRVRNAISEVQPSTIDWQRGSVSHLQCQPIEVWVYLSSSPPSLFEEDDEDGGGDER</sequence>
<reference evidence="1" key="1">
    <citation type="submission" date="2020-10" db="EMBL/GenBank/DDBJ databases">
        <authorList>
            <person name="Castelo-Branco R."/>
            <person name="Eusebio N."/>
            <person name="Adriana R."/>
            <person name="Vieira A."/>
            <person name="Brugerolle De Fraissinette N."/>
            <person name="Rezende De Castro R."/>
            <person name="Schneider M.P."/>
            <person name="Vasconcelos V."/>
            <person name="Leao P.N."/>
        </authorList>
    </citation>
    <scope>NUCLEOTIDE SEQUENCE</scope>
    <source>
        <strain evidence="1">LEGE 11467</strain>
    </source>
</reference>
<evidence type="ECO:0000313" key="1">
    <source>
        <dbReference type="EMBL" id="MBE9042488.1"/>
    </source>
</evidence>
<dbReference type="EMBL" id="JADEXN010000367">
    <property type="protein sequence ID" value="MBE9042488.1"/>
    <property type="molecule type" value="Genomic_DNA"/>
</dbReference>
<accession>A0A928ZA99</accession>
<proteinExistence type="predicted"/>
<dbReference type="Proteomes" id="UP000621799">
    <property type="component" value="Unassembled WGS sequence"/>
</dbReference>
<organism evidence="1 2">
    <name type="scientific">Zarconia navalis LEGE 11467</name>
    <dbReference type="NCBI Taxonomy" id="1828826"/>
    <lineage>
        <taxon>Bacteria</taxon>
        <taxon>Bacillati</taxon>
        <taxon>Cyanobacteriota</taxon>
        <taxon>Cyanophyceae</taxon>
        <taxon>Oscillatoriophycideae</taxon>
        <taxon>Oscillatoriales</taxon>
        <taxon>Oscillatoriales incertae sedis</taxon>
        <taxon>Zarconia</taxon>
        <taxon>Zarconia navalis</taxon>
    </lineage>
</organism>
<name>A0A928ZA99_9CYAN</name>
<dbReference type="AlphaFoldDB" id="A0A928ZA99"/>
<gene>
    <name evidence="1" type="ORF">IQ235_17085</name>
</gene>
<keyword evidence="2" id="KW-1185">Reference proteome</keyword>